<evidence type="ECO:0000256" key="1">
    <source>
        <dbReference type="ARBA" id="ARBA00007692"/>
    </source>
</evidence>
<evidence type="ECO:0000313" key="3">
    <source>
        <dbReference type="EMBL" id="KAF8571128.1"/>
    </source>
</evidence>
<dbReference type="OrthoDB" id="637682at2759"/>
<dbReference type="SMART" id="SM00733">
    <property type="entry name" value="Mterf"/>
    <property type="match status" value="4"/>
</dbReference>
<dbReference type="Proteomes" id="UP000699462">
    <property type="component" value="Unassembled WGS sequence"/>
</dbReference>
<dbReference type="Pfam" id="PF02536">
    <property type="entry name" value="mTERF"/>
    <property type="match status" value="1"/>
</dbReference>
<proteinExistence type="inferred from homology"/>
<dbReference type="GO" id="GO:0003676">
    <property type="term" value="F:nucleic acid binding"/>
    <property type="evidence" value="ECO:0007669"/>
    <property type="project" value="InterPro"/>
</dbReference>
<gene>
    <name evidence="3" type="ORF">P879_02008</name>
</gene>
<comment type="similarity">
    <text evidence="1">Belongs to the mTERF family.</text>
</comment>
<protein>
    <recommendedName>
        <fullName evidence="5">mTERF domain-containing protein, mitochondrial</fullName>
    </recommendedName>
</protein>
<dbReference type="InterPro" id="IPR003690">
    <property type="entry name" value="MTERF"/>
</dbReference>
<evidence type="ECO:0000256" key="2">
    <source>
        <dbReference type="ARBA" id="ARBA00022946"/>
    </source>
</evidence>
<keyword evidence="4" id="KW-1185">Reference proteome</keyword>
<name>A0A8T0DVH3_9TREM</name>
<dbReference type="EMBL" id="JTDF01000692">
    <property type="protein sequence ID" value="KAF8571128.1"/>
    <property type="molecule type" value="Genomic_DNA"/>
</dbReference>
<accession>A0A8T0DVH3</accession>
<reference evidence="3 4" key="1">
    <citation type="submission" date="2019-07" db="EMBL/GenBank/DDBJ databases">
        <title>Annotation for the trematode Paragonimus westermani.</title>
        <authorList>
            <person name="Choi Y.-J."/>
        </authorList>
    </citation>
    <scope>NUCLEOTIDE SEQUENCE [LARGE SCALE GENOMIC DNA]</scope>
    <source>
        <strain evidence="3">180907_Pwestermani</strain>
    </source>
</reference>
<organism evidence="3 4">
    <name type="scientific">Paragonimus westermani</name>
    <dbReference type="NCBI Taxonomy" id="34504"/>
    <lineage>
        <taxon>Eukaryota</taxon>
        <taxon>Metazoa</taxon>
        <taxon>Spiralia</taxon>
        <taxon>Lophotrochozoa</taxon>
        <taxon>Platyhelminthes</taxon>
        <taxon>Trematoda</taxon>
        <taxon>Digenea</taxon>
        <taxon>Plagiorchiida</taxon>
        <taxon>Troglotremata</taxon>
        <taxon>Troglotrematidae</taxon>
        <taxon>Paragonimus</taxon>
    </lineage>
</organism>
<sequence>MRAVRSLVVVTNRLFSVVKQQYGSVPQCSPNVQENYFIDLLRELKPRSRSVKCSVSDPKSDDAQVIDGRRSQPNMQKVRRQGSKSMVTIPVVKDLQSSVSNALSSSSQYGELPTTQDSGLPFAEHSVLADFQSGTVNNFIPVSSIIDTSQPVQDSISLLRQWFRSLDVNSLTPVIPPSGNLAAYVPRSYTLSQLVRLGVNLSKLEATPGAANFLVKLDFHKSVEPVLWKLHHHGFCAAQIARVCTAFPKLFQLHLNEIDSRIGYFVQHGFGASNIPEMFCRCPTILASTSVDVDRQLGNIQVLFQLTADDLRACITSVPKAIVHPLGKIKDVYVVLTKMMGFPNPVARSLICSAPNLLVTERERLATNFVFMHSRLNLPLESIQMWPSVLSSAPHLISQRATFLVRHGLLQTDPTRPLYTPLDKVVEGTDAHFCKAFGRVEESKFNTFLKTL</sequence>
<evidence type="ECO:0008006" key="5">
    <source>
        <dbReference type="Google" id="ProtNLM"/>
    </source>
</evidence>
<comment type="caution">
    <text evidence="3">The sequence shown here is derived from an EMBL/GenBank/DDBJ whole genome shotgun (WGS) entry which is preliminary data.</text>
</comment>
<dbReference type="InterPro" id="IPR038538">
    <property type="entry name" value="MTERF_sf"/>
</dbReference>
<keyword evidence="2" id="KW-0809">Transit peptide</keyword>
<evidence type="ECO:0000313" key="4">
    <source>
        <dbReference type="Proteomes" id="UP000699462"/>
    </source>
</evidence>
<dbReference type="AlphaFoldDB" id="A0A8T0DVH3"/>
<dbReference type="Gene3D" id="1.25.70.10">
    <property type="entry name" value="Transcription termination factor 3, mitochondrial"/>
    <property type="match status" value="1"/>
</dbReference>